<dbReference type="Proteomes" id="UP001165064">
    <property type="component" value="Unassembled WGS sequence"/>
</dbReference>
<proteinExistence type="predicted"/>
<accession>A0ACB5TDW7</accession>
<evidence type="ECO:0000313" key="1">
    <source>
        <dbReference type="EMBL" id="GME86577.1"/>
    </source>
</evidence>
<keyword evidence="2" id="KW-1185">Reference proteome</keyword>
<organism evidence="1 2">
    <name type="scientific">Ambrosiozyma monospora</name>
    <name type="common">Yeast</name>
    <name type="synonym">Endomycopsis monosporus</name>
    <dbReference type="NCBI Taxonomy" id="43982"/>
    <lineage>
        <taxon>Eukaryota</taxon>
        <taxon>Fungi</taxon>
        <taxon>Dikarya</taxon>
        <taxon>Ascomycota</taxon>
        <taxon>Saccharomycotina</taxon>
        <taxon>Pichiomycetes</taxon>
        <taxon>Pichiales</taxon>
        <taxon>Pichiaceae</taxon>
        <taxon>Ambrosiozyma</taxon>
    </lineage>
</organism>
<name>A0ACB5TDW7_AMBMO</name>
<sequence length="305" mass="34059">MVIWSSRMIGTEAQLNETGVTGSSSADLVEMYDEGVLNKSKKATVIKPRFLKVNYTNKGSVPSNLKVKTLKVLSGLKANVKPFKGVKYITKTGDFTIQEDSKVEPIQGVICHKKQGCKITSGAQSDVTPTMDLFFISAPMIVEEANINTTLDPNSIDALSMNVVQFSAGFSPDEIYYIPRDIEAPDSLKEQIFSWIDKYRELFIDPVDDERKQIRTDGFYGLASQLLNTLEFFRRTCLQGVAVLLSEYPTHLISTIKPFNTEAFKQYAKKVVEAHSHELSPEELVNLAKSANTIDAEPENEEDRS</sequence>
<gene>
    <name evidence="1" type="ORF">Amon02_000802800</name>
</gene>
<dbReference type="EMBL" id="BSXS01006923">
    <property type="protein sequence ID" value="GME86577.1"/>
    <property type="molecule type" value="Genomic_DNA"/>
</dbReference>
<protein>
    <submittedName>
        <fullName evidence="1">Unnamed protein product</fullName>
    </submittedName>
</protein>
<comment type="caution">
    <text evidence="1">The sequence shown here is derived from an EMBL/GenBank/DDBJ whole genome shotgun (WGS) entry which is preliminary data.</text>
</comment>
<evidence type="ECO:0000313" key="2">
    <source>
        <dbReference type="Proteomes" id="UP001165064"/>
    </source>
</evidence>
<reference evidence="1" key="1">
    <citation type="submission" date="2023-04" db="EMBL/GenBank/DDBJ databases">
        <title>Ambrosiozyma monospora NBRC 10751.</title>
        <authorList>
            <person name="Ichikawa N."/>
            <person name="Sato H."/>
            <person name="Tonouchi N."/>
        </authorList>
    </citation>
    <scope>NUCLEOTIDE SEQUENCE</scope>
    <source>
        <strain evidence="1">NBRC 10751</strain>
    </source>
</reference>